<proteinExistence type="predicted"/>
<reference evidence="1 2" key="1">
    <citation type="submission" date="2017-06" db="EMBL/GenBank/DDBJ databases">
        <title>Yangia sp. YSBP01 complete genome sequence.</title>
        <authorList>
            <person name="Woo J.-H."/>
            <person name="Kim H.-S."/>
        </authorList>
    </citation>
    <scope>NUCLEOTIDE SEQUENCE [LARGE SCALE GENOMIC DNA]</scope>
    <source>
        <strain evidence="1 2">YSBP01</strain>
    </source>
</reference>
<name>A0A2U8HHU8_9RHOB</name>
<dbReference type="AlphaFoldDB" id="A0A2U8HHU8"/>
<dbReference type="Gene3D" id="3.40.190.10">
    <property type="entry name" value="Periplasmic binding protein-like II"/>
    <property type="match status" value="2"/>
</dbReference>
<organism evidence="1 2">
    <name type="scientific">Alloyangia pacifica</name>
    <dbReference type="NCBI Taxonomy" id="311180"/>
    <lineage>
        <taxon>Bacteria</taxon>
        <taxon>Pseudomonadati</taxon>
        <taxon>Pseudomonadota</taxon>
        <taxon>Alphaproteobacteria</taxon>
        <taxon>Rhodobacterales</taxon>
        <taxon>Roseobacteraceae</taxon>
        <taxon>Alloyangia</taxon>
    </lineage>
</organism>
<dbReference type="OrthoDB" id="8673316at2"/>
<dbReference type="EMBL" id="CP022190">
    <property type="protein sequence ID" value="AWI85200.1"/>
    <property type="molecule type" value="Genomic_DNA"/>
</dbReference>
<gene>
    <name evidence="1" type="ORF">CEW88_15770</name>
</gene>
<dbReference type="Proteomes" id="UP000244915">
    <property type="component" value="Chromosome 2"/>
</dbReference>
<protein>
    <submittedName>
        <fullName evidence="1">Uncharacterized protein</fullName>
    </submittedName>
</protein>
<accession>A0A2U8HHU8</accession>
<dbReference type="KEGG" id="ypac:CEW88_15770"/>
<evidence type="ECO:0000313" key="1">
    <source>
        <dbReference type="EMBL" id="AWI85200.1"/>
    </source>
</evidence>
<dbReference type="RefSeq" id="WP_108968730.1">
    <property type="nucleotide sequence ID" value="NZ_CP022190.1"/>
</dbReference>
<sequence>MLVGSWLKSRAIYDRRRQYTTLTPTAFSRADLINSSAMDLQVELVDRGPARTLRLPSAMLLPVWARWGARLVGFTRERAAIIYDERELDEEDLPTSHQDLAPSFARTSVCIFFRIAIS</sequence>
<evidence type="ECO:0000313" key="2">
    <source>
        <dbReference type="Proteomes" id="UP000244915"/>
    </source>
</evidence>